<evidence type="ECO:0000256" key="1">
    <source>
        <dbReference type="SAM" id="MobiDB-lite"/>
    </source>
</evidence>
<organism evidence="2">
    <name type="scientific">Emiliania huxleyi</name>
    <name type="common">Coccolithophore</name>
    <name type="synonym">Pontosphaera huxleyi</name>
    <dbReference type="NCBI Taxonomy" id="2903"/>
    <lineage>
        <taxon>Eukaryota</taxon>
        <taxon>Haptista</taxon>
        <taxon>Haptophyta</taxon>
        <taxon>Prymnesiophyceae</taxon>
        <taxon>Isochrysidales</taxon>
        <taxon>Noelaerhabdaceae</taxon>
        <taxon>Emiliania</taxon>
    </lineage>
</organism>
<reference evidence="2" key="1">
    <citation type="submission" date="2021-01" db="EMBL/GenBank/DDBJ databases">
        <authorList>
            <person name="Corre E."/>
            <person name="Pelletier E."/>
            <person name="Niang G."/>
            <person name="Scheremetjew M."/>
            <person name="Finn R."/>
            <person name="Kale V."/>
            <person name="Holt S."/>
            <person name="Cochrane G."/>
            <person name="Meng A."/>
            <person name="Brown T."/>
            <person name="Cohen L."/>
        </authorList>
    </citation>
    <scope>NUCLEOTIDE SEQUENCE</scope>
    <source>
        <strain evidence="2">379</strain>
    </source>
</reference>
<proteinExistence type="predicted"/>
<evidence type="ECO:0000313" key="2">
    <source>
        <dbReference type="EMBL" id="CAE0561751.1"/>
    </source>
</evidence>
<protein>
    <submittedName>
        <fullName evidence="2">Uncharacterized protein</fullName>
    </submittedName>
</protein>
<feature type="compositionally biased region" description="Gly residues" evidence="1">
    <location>
        <begin position="85"/>
        <end position="94"/>
    </location>
</feature>
<feature type="region of interest" description="Disordered" evidence="1">
    <location>
        <begin position="42"/>
        <end position="100"/>
    </location>
</feature>
<dbReference type="EMBL" id="HBIR01032163">
    <property type="protein sequence ID" value="CAE0561751.1"/>
    <property type="molecule type" value="Transcribed_RNA"/>
</dbReference>
<sequence>MLAALRGVRTQLEGMGVQVKMGLEPIFTTWLAHAASRWQSAAATTAAAATSSEEAGGGFGLPEAGPPEGGGVDGGAGEADELEGELGGGGGGGTAPAVNR</sequence>
<accession>A0A7S3SQC8</accession>
<dbReference type="AlphaFoldDB" id="A0A7S3SQC8"/>
<gene>
    <name evidence="2" type="ORF">EHUX00137_LOCUS24964</name>
</gene>
<feature type="compositionally biased region" description="Low complexity" evidence="1">
    <location>
        <begin position="42"/>
        <end position="54"/>
    </location>
</feature>
<feature type="compositionally biased region" description="Gly residues" evidence="1">
    <location>
        <begin position="67"/>
        <end position="77"/>
    </location>
</feature>
<name>A0A7S3SQC8_EMIHU</name>